<name>A0A4Q2RCA3_9HYPH</name>
<evidence type="ECO:0000256" key="1">
    <source>
        <dbReference type="ARBA" id="ARBA00022603"/>
    </source>
</evidence>
<dbReference type="InterPro" id="IPR046977">
    <property type="entry name" value="RsmC/RlmG"/>
</dbReference>
<dbReference type="EMBL" id="QYBC01000012">
    <property type="protein sequence ID" value="RYB03857.1"/>
    <property type="molecule type" value="Genomic_DNA"/>
</dbReference>
<dbReference type="AlphaFoldDB" id="A0A4Q2RCA3"/>
<keyword evidence="2 5" id="KW-0808">Transferase</keyword>
<keyword evidence="6" id="KW-1185">Reference proteome</keyword>
<dbReference type="InterPro" id="IPR007848">
    <property type="entry name" value="Small_mtfrase_dom"/>
</dbReference>
<evidence type="ECO:0000256" key="2">
    <source>
        <dbReference type="ARBA" id="ARBA00022679"/>
    </source>
</evidence>
<evidence type="ECO:0000256" key="3">
    <source>
        <dbReference type="ARBA" id="ARBA00022691"/>
    </source>
</evidence>
<dbReference type="PANTHER" id="PTHR47816:SF4">
    <property type="entry name" value="RIBOSOMAL RNA SMALL SUBUNIT METHYLTRANSFERASE C"/>
    <property type="match status" value="1"/>
</dbReference>
<dbReference type="SUPFAM" id="SSF53335">
    <property type="entry name" value="S-adenosyl-L-methionine-dependent methyltransferases"/>
    <property type="match status" value="1"/>
</dbReference>
<reference evidence="5 6" key="1">
    <citation type="submission" date="2018-09" db="EMBL/GenBank/DDBJ databases">
        <authorList>
            <person name="Grouzdev D.S."/>
            <person name="Krutkina M.S."/>
        </authorList>
    </citation>
    <scope>NUCLEOTIDE SEQUENCE [LARGE SCALE GENOMIC DNA]</scope>
    <source>
        <strain evidence="5 6">RmlP001</strain>
    </source>
</reference>
<gene>
    <name evidence="5" type="ORF">D3272_14735</name>
</gene>
<accession>A0A4Q2RCA3</accession>
<sequence length="353" mass="36849">MQGTPLARHLGFRPAGLAAPWLSARPPCGALAFGAPPAYIARRRTGDGVDAAQRKGLYGNPIDGLKLDVADSVQLSPLVPGAEALDGLPEGALGALVMVAPPGTVERRHAMALGLRALAPGAPFTIVAPKDKGGSRLGDELAAFGCGVDDTGKRHHRVCTGLRPAALEGIEDAVAAGAPRLVEALGLWSQPGIFSWDRLDPGTALLIETLPALAGRGADFGCGVGVLAHAVLKAPKVKGVTLIDIDRRAVEAARRNVDDPRAEVRWADLRTGPGGLANLDFVVMNPPFHLAGSEDQALGQGFVATAAKALRRGGALWLTANRHLPYEGALKPLFARVELRAEARGFKVFEAHR</sequence>
<feature type="domain" description="Methyltransferase small" evidence="4">
    <location>
        <begin position="186"/>
        <end position="349"/>
    </location>
</feature>
<dbReference type="CDD" id="cd02440">
    <property type="entry name" value="AdoMet_MTases"/>
    <property type="match status" value="1"/>
</dbReference>
<comment type="caution">
    <text evidence="5">The sequence shown here is derived from an EMBL/GenBank/DDBJ whole genome shotgun (WGS) entry which is preliminary data.</text>
</comment>
<dbReference type="PANTHER" id="PTHR47816">
    <property type="entry name" value="RIBOSOMAL RNA SMALL SUBUNIT METHYLTRANSFERASE C"/>
    <property type="match status" value="1"/>
</dbReference>
<protein>
    <submittedName>
        <fullName evidence="5">Class I SAM-dependent methyltransferase</fullName>
    </submittedName>
</protein>
<dbReference type="Proteomes" id="UP000289411">
    <property type="component" value="Unassembled WGS sequence"/>
</dbReference>
<evidence type="ECO:0000313" key="5">
    <source>
        <dbReference type="EMBL" id="RYB03857.1"/>
    </source>
</evidence>
<evidence type="ECO:0000313" key="6">
    <source>
        <dbReference type="Proteomes" id="UP000289411"/>
    </source>
</evidence>
<dbReference type="Pfam" id="PF05175">
    <property type="entry name" value="MTS"/>
    <property type="match status" value="1"/>
</dbReference>
<dbReference type="GO" id="GO:0032259">
    <property type="term" value="P:methylation"/>
    <property type="evidence" value="ECO:0007669"/>
    <property type="project" value="UniProtKB-KW"/>
</dbReference>
<dbReference type="InterPro" id="IPR029063">
    <property type="entry name" value="SAM-dependent_MTases_sf"/>
</dbReference>
<dbReference type="Gene3D" id="3.40.50.150">
    <property type="entry name" value="Vaccinia Virus protein VP39"/>
    <property type="match status" value="1"/>
</dbReference>
<dbReference type="GO" id="GO:0008757">
    <property type="term" value="F:S-adenosylmethionine-dependent methyltransferase activity"/>
    <property type="evidence" value="ECO:0007669"/>
    <property type="project" value="InterPro"/>
</dbReference>
<keyword evidence="1 5" id="KW-0489">Methyltransferase</keyword>
<reference evidence="5 6" key="2">
    <citation type="submission" date="2019-02" db="EMBL/GenBank/DDBJ databases">
        <title>'Lichenibacterium ramalinii' gen. nov. sp. nov., 'Lichenibacterium minor' gen. nov. sp. nov.</title>
        <authorList>
            <person name="Pankratov T."/>
        </authorList>
    </citation>
    <scope>NUCLEOTIDE SEQUENCE [LARGE SCALE GENOMIC DNA]</scope>
    <source>
        <strain evidence="5 6">RmlP001</strain>
    </source>
</reference>
<keyword evidence="3" id="KW-0949">S-adenosyl-L-methionine</keyword>
<proteinExistence type="predicted"/>
<dbReference type="OrthoDB" id="9816072at2"/>
<organism evidence="5 6">
    <name type="scientific">Lichenibacterium ramalinae</name>
    <dbReference type="NCBI Taxonomy" id="2316527"/>
    <lineage>
        <taxon>Bacteria</taxon>
        <taxon>Pseudomonadati</taxon>
        <taxon>Pseudomonadota</taxon>
        <taxon>Alphaproteobacteria</taxon>
        <taxon>Hyphomicrobiales</taxon>
        <taxon>Lichenihabitantaceae</taxon>
        <taxon>Lichenibacterium</taxon>
    </lineage>
</organism>
<evidence type="ECO:0000259" key="4">
    <source>
        <dbReference type="Pfam" id="PF05175"/>
    </source>
</evidence>